<gene>
    <name evidence="1" type="ORF">RWD45_07690</name>
</gene>
<dbReference type="EMBL" id="JAWDIQ010000001">
    <property type="protein sequence ID" value="MDY0408458.1"/>
    <property type="molecule type" value="Genomic_DNA"/>
</dbReference>
<sequence length="52" mass="6332">MKKWKSELQKRLRIIESMKKAKIPAVEKIAVMQREINWIKEVLHDEKGVKEW</sequence>
<evidence type="ECO:0000313" key="2">
    <source>
        <dbReference type="Proteomes" id="UP001275315"/>
    </source>
</evidence>
<proteinExistence type="predicted"/>
<reference evidence="1 2" key="1">
    <citation type="submission" date="2023-10" db="EMBL/GenBank/DDBJ databases">
        <title>Virgibacillus soli CC-YMP-6 genome.</title>
        <authorList>
            <person name="Miliotis G."/>
            <person name="Sengupta P."/>
            <person name="Hameed A."/>
            <person name="Chuvochina M."/>
            <person name="Mcdonagh F."/>
            <person name="Simpson A.C."/>
            <person name="Singh N.K."/>
            <person name="Rekha P.D."/>
            <person name="Raman K."/>
            <person name="Hugenholtz P."/>
            <person name="Venkateswaran K."/>
        </authorList>
    </citation>
    <scope>NUCLEOTIDE SEQUENCE [LARGE SCALE GENOMIC DNA]</scope>
    <source>
        <strain evidence="1 2">CC-YMP-6</strain>
    </source>
</reference>
<dbReference type="Gene3D" id="1.10.287.1890">
    <property type="match status" value="1"/>
</dbReference>
<comment type="caution">
    <text evidence="1">The sequence shown here is derived from an EMBL/GenBank/DDBJ whole genome shotgun (WGS) entry which is preliminary data.</text>
</comment>
<name>A0ABU5CSR8_9BACI</name>
<accession>A0ABU5CSR8</accession>
<organism evidence="1 2">
    <name type="scientific">Paracerasibacillus soli</name>
    <dbReference type="NCBI Taxonomy" id="480284"/>
    <lineage>
        <taxon>Bacteria</taxon>
        <taxon>Bacillati</taxon>
        <taxon>Bacillota</taxon>
        <taxon>Bacilli</taxon>
        <taxon>Bacillales</taxon>
        <taxon>Bacillaceae</taxon>
        <taxon>Paracerasibacillus</taxon>
    </lineage>
</organism>
<keyword evidence="2" id="KW-1185">Reference proteome</keyword>
<evidence type="ECO:0000313" key="1">
    <source>
        <dbReference type="EMBL" id="MDY0408458.1"/>
    </source>
</evidence>
<dbReference type="RefSeq" id="WP_320379191.1">
    <property type="nucleotide sequence ID" value="NZ_JAWDIQ010000001.1"/>
</dbReference>
<dbReference type="Proteomes" id="UP001275315">
    <property type="component" value="Unassembled WGS sequence"/>
</dbReference>
<protein>
    <submittedName>
        <fullName evidence="1">Uncharacterized protein</fullName>
    </submittedName>
</protein>